<organism evidence="2">
    <name type="scientific">Rhizophora mucronata</name>
    <name type="common">Asiatic mangrove</name>
    <dbReference type="NCBI Taxonomy" id="61149"/>
    <lineage>
        <taxon>Eukaryota</taxon>
        <taxon>Viridiplantae</taxon>
        <taxon>Streptophyta</taxon>
        <taxon>Embryophyta</taxon>
        <taxon>Tracheophyta</taxon>
        <taxon>Spermatophyta</taxon>
        <taxon>Magnoliopsida</taxon>
        <taxon>eudicotyledons</taxon>
        <taxon>Gunneridae</taxon>
        <taxon>Pentapetalae</taxon>
        <taxon>rosids</taxon>
        <taxon>fabids</taxon>
        <taxon>Malpighiales</taxon>
        <taxon>Rhizophoraceae</taxon>
        <taxon>Rhizophora</taxon>
    </lineage>
</organism>
<feature type="transmembrane region" description="Helical" evidence="1">
    <location>
        <begin position="37"/>
        <end position="58"/>
    </location>
</feature>
<keyword evidence="1" id="KW-1133">Transmembrane helix</keyword>
<dbReference type="AlphaFoldDB" id="A0A2P2PB43"/>
<keyword evidence="1" id="KW-0472">Membrane</keyword>
<name>A0A2P2PB43_RHIMU</name>
<reference evidence="2" key="1">
    <citation type="submission" date="2018-02" db="EMBL/GenBank/DDBJ databases">
        <title>Rhizophora mucronata_Transcriptome.</title>
        <authorList>
            <person name="Meera S.P."/>
            <person name="Sreeshan A."/>
            <person name="Augustine A."/>
        </authorList>
    </citation>
    <scope>NUCLEOTIDE SEQUENCE</scope>
    <source>
        <tissue evidence="2">Leaf</tissue>
    </source>
</reference>
<sequence length="80" mass="9242">MVSIHTPRVLTIFAAKAFDGFNKMFVKLRRPPKAWKLRFSVLSCSTSLCTIHVFFWLISDQRTDDEKTPREDNNDGNVPV</sequence>
<keyword evidence="1" id="KW-0812">Transmembrane</keyword>
<protein>
    <submittedName>
        <fullName evidence="2">Uncharacterized protein</fullName>
    </submittedName>
</protein>
<proteinExistence type="predicted"/>
<evidence type="ECO:0000313" key="2">
    <source>
        <dbReference type="EMBL" id="MBX51947.1"/>
    </source>
</evidence>
<accession>A0A2P2PB43</accession>
<evidence type="ECO:0000256" key="1">
    <source>
        <dbReference type="SAM" id="Phobius"/>
    </source>
</evidence>
<dbReference type="EMBL" id="GGEC01071463">
    <property type="protein sequence ID" value="MBX51947.1"/>
    <property type="molecule type" value="Transcribed_RNA"/>
</dbReference>